<keyword evidence="2" id="KW-1185">Reference proteome</keyword>
<dbReference type="AlphaFoldDB" id="A0A4C1ZH65"/>
<evidence type="ECO:0000313" key="1">
    <source>
        <dbReference type="EMBL" id="GBP85875.1"/>
    </source>
</evidence>
<dbReference type="EMBL" id="BGZK01001765">
    <property type="protein sequence ID" value="GBP85875.1"/>
    <property type="molecule type" value="Genomic_DNA"/>
</dbReference>
<organism evidence="1 2">
    <name type="scientific">Eumeta variegata</name>
    <name type="common">Bagworm moth</name>
    <name type="synonym">Eumeta japonica</name>
    <dbReference type="NCBI Taxonomy" id="151549"/>
    <lineage>
        <taxon>Eukaryota</taxon>
        <taxon>Metazoa</taxon>
        <taxon>Ecdysozoa</taxon>
        <taxon>Arthropoda</taxon>
        <taxon>Hexapoda</taxon>
        <taxon>Insecta</taxon>
        <taxon>Pterygota</taxon>
        <taxon>Neoptera</taxon>
        <taxon>Endopterygota</taxon>
        <taxon>Lepidoptera</taxon>
        <taxon>Glossata</taxon>
        <taxon>Ditrysia</taxon>
        <taxon>Tineoidea</taxon>
        <taxon>Psychidae</taxon>
        <taxon>Oiketicinae</taxon>
        <taxon>Eumeta</taxon>
    </lineage>
</organism>
<name>A0A4C1ZH65_EUMVA</name>
<protein>
    <submittedName>
        <fullName evidence="1">Uncharacterized protein</fullName>
    </submittedName>
</protein>
<evidence type="ECO:0000313" key="2">
    <source>
        <dbReference type="Proteomes" id="UP000299102"/>
    </source>
</evidence>
<gene>
    <name evidence="1" type="ORF">EVAR_62019_1</name>
</gene>
<feature type="non-terminal residue" evidence="1">
    <location>
        <position position="122"/>
    </location>
</feature>
<accession>A0A4C1ZH65</accession>
<proteinExistence type="predicted"/>
<sequence length="122" mass="13204">MLVAGTSTSMKRSLAIVERRFFGNKSKMRKISRRTAGIAASPGMRSARAAAECGSNCGMKCVNNDLRHCEYLTEGHAQFEKDDRLDARATAFSAAGKATHGTLLKIAPILVSIKACARDLMR</sequence>
<dbReference type="Proteomes" id="UP000299102">
    <property type="component" value="Unassembled WGS sequence"/>
</dbReference>
<reference evidence="1 2" key="1">
    <citation type="journal article" date="2019" name="Commun. Biol.">
        <title>The bagworm genome reveals a unique fibroin gene that provides high tensile strength.</title>
        <authorList>
            <person name="Kono N."/>
            <person name="Nakamura H."/>
            <person name="Ohtoshi R."/>
            <person name="Tomita M."/>
            <person name="Numata K."/>
            <person name="Arakawa K."/>
        </authorList>
    </citation>
    <scope>NUCLEOTIDE SEQUENCE [LARGE SCALE GENOMIC DNA]</scope>
</reference>
<comment type="caution">
    <text evidence="1">The sequence shown here is derived from an EMBL/GenBank/DDBJ whole genome shotgun (WGS) entry which is preliminary data.</text>
</comment>